<comment type="caution">
    <text evidence="1">The sequence shown here is derived from an EMBL/GenBank/DDBJ whole genome shotgun (WGS) entry which is preliminary data.</text>
</comment>
<proteinExistence type="predicted"/>
<evidence type="ECO:0000313" key="1">
    <source>
        <dbReference type="EMBL" id="OGE82980.1"/>
    </source>
</evidence>
<sequence length="796" mass="82051">MTVSTRLGYTLTRKDQFGNLVTSGSTTAYLYTNSTSPTAAFYDNGTAGIQITSVIIPNGASLANFWYFDDITGNWTITVSDNSSAPDGNTGTDDATDQTTVTLIPVTATKFIILDPADDEAGDIVQVTIRAVDAGNALDTTYNNSVTLNASGSATGSGVITIQNGIGLANITDQVAETVNLSLTDSNSTGLGVSSTQDLIFSPGPVAKFTISSPADAPAGTRLPYTVTRKDHFGNLVTTGTTTVYFYTDSTGGLSSFYGSASGGSAVTSITITNSQSSADFWYEEGKAGNWTVTASDNSSAPDGNTGTDDAADQVVISPGAVSTFVISDPGNMTSGTRLGYTVTRKDQFGNEVSSGTTTVNLYSTSTGVNKAFFAASTGGVAITNIAISGGSLTNFWYFDDTAGTWTITVSDNSGAPDGAAGIADGTDQVTVSSAAIVATKLVIQNVSGVTVGTAVTVTVRAEDNSGNLDTTFNGDVTLNVSGSATGSGIIHIVNGVGSASVNDSTPETVNLTLSDTASTSLNVSSNQALTFSAAVSTGGGGGGSGGGGEPTAPSTPAFSVGFNGTAFPGSRINVTGYSANNLAQGVVLDQANVGGAGTFNIGLNDAKLKSDFYVLNVVDKNDVYGQYKIFINLPDVNTLDNLIFAPTISLLRTAVRRGDLLVVRGYANVGSTIEAELDGVVLSQKTTVSNSDGSYALTYNTASLSLAKHFIKVRQVTTAGRTSEFSLTKSFTTSDIFRPENTDLNDDGAVDIRDVNIFLSSWVSSNPDIRLKDDFNDDGKVDIQDLSIFTQSLKR</sequence>
<evidence type="ECO:0000313" key="2">
    <source>
        <dbReference type="Proteomes" id="UP000176339"/>
    </source>
</evidence>
<dbReference type="Gene3D" id="1.10.1330.10">
    <property type="entry name" value="Dockerin domain"/>
    <property type="match status" value="1"/>
</dbReference>
<dbReference type="AlphaFoldDB" id="A0A1F5P060"/>
<dbReference type="InterPro" id="IPR018247">
    <property type="entry name" value="EF_Hand_1_Ca_BS"/>
</dbReference>
<accession>A0A1F5P060</accession>
<dbReference type="SUPFAM" id="SSF63446">
    <property type="entry name" value="Type I dockerin domain"/>
    <property type="match status" value="1"/>
</dbReference>
<dbReference type="GO" id="GO:0000272">
    <property type="term" value="P:polysaccharide catabolic process"/>
    <property type="evidence" value="ECO:0007669"/>
    <property type="project" value="InterPro"/>
</dbReference>
<dbReference type="PROSITE" id="PS00018">
    <property type="entry name" value="EF_HAND_1"/>
    <property type="match status" value="1"/>
</dbReference>
<organism evidence="1 2">
    <name type="scientific">Candidatus Doudnabacteria bacterium RIFCSPHIGHO2_01_FULL_49_9</name>
    <dbReference type="NCBI Taxonomy" id="1817827"/>
    <lineage>
        <taxon>Bacteria</taxon>
        <taxon>Candidatus Doudnaibacteriota</taxon>
    </lineage>
</organism>
<reference evidence="1 2" key="1">
    <citation type="journal article" date="2016" name="Nat. Commun.">
        <title>Thousands of microbial genomes shed light on interconnected biogeochemical processes in an aquifer system.</title>
        <authorList>
            <person name="Anantharaman K."/>
            <person name="Brown C.T."/>
            <person name="Hug L.A."/>
            <person name="Sharon I."/>
            <person name="Castelle C.J."/>
            <person name="Probst A.J."/>
            <person name="Thomas B.C."/>
            <person name="Singh A."/>
            <person name="Wilkins M.J."/>
            <person name="Karaoz U."/>
            <person name="Brodie E.L."/>
            <person name="Williams K.H."/>
            <person name="Hubbard S.S."/>
            <person name="Banfield J.F."/>
        </authorList>
    </citation>
    <scope>NUCLEOTIDE SEQUENCE [LARGE SCALE GENOMIC DNA]</scope>
</reference>
<dbReference type="EMBL" id="MFEN01000057">
    <property type="protein sequence ID" value="OGE82980.1"/>
    <property type="molecule type" value="Genomic_DNA"/>
</dbReference>
<gene>
    <name evidence="1" type="ORF">A2846_02425</name>
</gene>
<dbReference type="Proteomes" id="UP000176339">
    <property type="component" value="Unassembled WGS sequence"/>
</dbReference>
<evidence type="ECO:0008006" key="3">
    <source>
        <dbReference type="Google" id="ProtNLM"/>
    </source>
</evidence>
<name>A0A1F5P060_9BACT</name>
<dbReference type="InterPro" id="IPR036439">
    <property type="entry name" value="Dockerin_dom_sf"/>
</dbReference>
<protein>
    <recommendedName>
        <fullName evidence="3">Dockerin domain-containing protein</fullName>
    </recommendedName>
</protein>